<dbReference type="Proteomes" id="UP000197596">
    <property type="component" value="Unassembled WGS sequence"/>
</dbReference>
<gene>
    <name evidence="2" type="ORF">CEJ42_22750</name>
</gene>
<feature type="region of interest" description="Disordered" evidence="1">
    <location>
        <begin position="46"/>
        <end position="68"/>
    </location>
</feature>
<dbReference type="EMBL" id="NJGU01000016">
    <property type="protein sequence ID" value="OWY26752.1"/>
    <property type="molecule type" value="Genomic_DNA"/>
</dbReference>
<comment type="caution">
    <text evidence="2">The sequence shown here is derived from an EMBL/GenBank/DDBJ whole genome shotgun (WGS) entry which is preliminary data.</text>
</comment>
<sequence>MEVVFLYRWRAGWPGIGGSHFSRSREILPKAAPASFAAGTLAARPTTASSLMPPGNTPGGARLLQELT</sequence>
<evidence type="ECO:0000313" key="3">
    <source>
        <dbReference type="Proteomes" id="UP000197596"/>
    </source>
</evidence>
<evidence type="ECO:0000256" key="1">
    <source>
        <dbReference type="SAM" id="MobiDB-lite"/>
    </source>
</evidence>
<name>A0A2D0B589_9BURK</name>
<proteinExistence type="predicted"/>
<evidence type="ECO:0000313" key="2">
    <source>
        <dbReference type="EMBL" id="OWY26752.1"/>
    </source>
</evidence>
<protein>
    <submittedName>
        <fullName evidence="2">Uncharacterized protein</fullName>
    </submittedName>
</protein>
<reference evidence="2 3" key="1">
    <citation type="submission" date="2017-06" db="EMBL/GenBank/DDBJ databases">
        <title>Herbaspirillum phytohormonus sp. nov., isolated from the root nodule of Robinia pseudoacacia in lead-zinc mine.</title>
        <authorList>
            <person name="Fan M."/>
            <person name="Lin Y."/>
        </authorList>
    </citation>
    <scope>NUCLEOTIDE SEQUENCE [LARGE SCALE GENOMIC DNA]</scope>
    <source>
        <strain evidence="2 3">HZ10</strain>
    </source>
</reference>
<accession>A0A2D0B589</accession>
<dbReference type="AlphaFoldDB" id="A0A2D0B589"/>
<organism evidence="2 3">
    <name type="scientific">Herbaspirillum robiniae</name>
    <dbReference type="NCBI Taxonomy" id="2014887"/>
    <lineage>
        <taxon>Bacteria</taxon>
        <taxon>Pseudomonadati</taxon>
        <taxon>Pseudomonadota</taxon>
        <taxon>Betaproteobacteria</taxon>
        <taxon>Burkholderiales</taxon>
        <taxon>Oxalobacteraceae</taxon>
        <taxon>Herbaspirillum</taxon>
    </lineage>
</organism>